<feature type="chain" id="PRO_5003043404" description="Lipoprotein" evidence="1">
    <location>
        <begin position="28"/>
        <end position="348"/>
    </location>
</feature>
<feature type="signal peptide" evidence="1">
    <location>
        <begin position="1"/>
        <end position="27"/>
    </location>
</feature>
<dbReference type="HOGENOM" id="CLU_796226_0_0_11"/>
<dbReference type="Proteomes" id="UP000008229">
    <property type="component" value="Chromosome"/>
</dbReference>
<protein>
    <recommendedName>
        <fullName evidence="4">Lipoprotein</fullName>
    </recommendedName>
</protein>
<dbReference type="STRING" id="469383.Cwoe_1654"/>
<reference evidence="2 3" key="1">
    <citation type="journal article" date="2010" name="Stand. Genomic Sci.">
        <title>Complete genome sequence of Conexibacter woesei type strain (ID131577).</title>
        <authorList>
            <person name="Pukall R."/>
            <person name="Lapidus A."/>
            <person name="Glavina Del Rio T."/>
            <person name="Copeland A."/>
            <person name="Tice H."/>
            <person name="Cheng J.-F."/>
            <person name="Lucas S."/>
            <person name="Chen F."/>
            <person name="Nolan M."/>
            <person name="Bruce D."/>
            <person name="Goodwin L."/>
            <person name="Pitluck S."/>
            <person name="Mavromatis K."/>
            <person name="Ivanova N."/>
            <person name="Ovchinnikova G."/>
            <person name="Pati A."/>
            <person name="Chen A."/>
            <person name="Palaniappan K."/>
            <person name="Land M."/>
            <person name="Hauser L."/>
            <person name="Chang Y.-J."/>
            <person name="Jeffries C.D."/>
            <person name="Chain P."/>
            <person name="Meincke L."/>
            <person name="Sims D."/>
            <person name="Brettin T."/>
            <person name="Detter J.C."/>
            <person name="Rohde M."/>
            <person name="Goeker M."/>
            <person name="Bristow J."/>
            <person name="Eisen J.A."/>
            <person name="Markowitz V."/>
            <person name="Kyrpides N.C."/>
            <person name="Klenk H.-P."/>
            <person name="Hugenholtz P."/>
        </authorList>
    </citation>
    <scope>NUCLEOTIDE SEQUENCE [LARGE SCALE GENOMIC DNA]</scope>
    <source>
        <strain evidence="3">DSM 14684 / CIP 108061 / JCM 11494 / NBRC 100937 / ID131577</strain>
    </source>
</reference>
<evidence type="ECO:0008006" key="4">
    <source>
        <dbReference type="Google" id="ProtNLM"/>
    </source>
</evidence>
<dbReference type="OrthoDB" id="5242452at2"/>
<gene>
    <name evidence="2" type="ordered locus">Cwoe_1654</name>
</gene>
<evidence type="ECO:0000313" key="3">
    <source>
        <dbReference type="Proteomes" id="UP000008229"/>
    </source>
</evidence>
<dbReference type="AlphaFoldDB" id="D3F105"/>
<accession>D3F105</accession>
<evidence type="ECO:0000256" key="1">
    <source>
        <dbReference type="SAM" id="SignalP"/>
    </source>
</evidence>
<dbReference type="eggNOG" id="ENOG5030N88">
    <property type="taxonomic scope" value="Bacteria"/>
</dbReference>
<dbReference type="KEGG" id="cwo:Cwoe_1654"/>
<dbReference type="RefSeq" id="WP_012933132.1">
    <property type="nucleotide sequence ID" value="NC_013739.1"/>
</dbReference>
<name>D3F105_CONWI</name>
<keyword evidence="3" id="KW-1185">Reference proteome</keyword>
<dbReference type="Gene3D" id="2.50.20.20">
    <property type="match status" value="1"/>
</dbReference>
<dbReference type="EMBL" id="CP001854">
    <property type="protein sequence ID" value="ADB50081.1"/>
    <property type="molecule type" value="Genomic_DNA"/>
</dbReference>
<sequence length="348" mass="36174" precursor="true">MIHRALEHRARAVVALLLVAIAGLTLAACGSDDNGGGGGSGDTADARTLLRETFSGTKDVRSGRVALSVRLAETGGEQISVGLAGPFENQGGDAYPKFDIALDARLGAQGSFSAGLVSTSDRLFVELEGSAYEIPAQFLDTAREQNGGRRFSIPDLDPQSWIDNPEVVGQEQVGGAETEHISGDVNVSALLDSIDRVLAEFDRQGLSDATAGQLPTSIPADTRAEIERTVKDPRVDVWTGSDDKTLRKLEVNLGIEPARASDRGGDLGFVLELSDLNEAQTIEPPANVRPIDELLAGLGSLLGSSGLGGSGSGSGSGGAEGLDEYQRCITEAGSDVSKAQKCADLLTQ</sequence>
<proteinExistence type="predicted"/>
<evidence type="ECO:0000313" key="2">
    <source>
        <dbReference type="EMBL" id="ADB50081.1"/>
    </source>
</evidence>
<organism evidence="2 3">
    <name type="scientific">Conexibacter woesei (strain DSM 14684 / CCUG 47730 / CIP 108061 / JCM 11494 / NBRC 100937 / ID131577)</name>
    <dbReference type="NCBI Taxonomy" id="469383"/>
    <lineage>
        <taxon>Bacteria</taxon>
        <taxon>Bacillati</taxon>
        <taxon>Actinomycetota</taxon>
        <taxon>Thermoleophilia</taxon>
        <taxon>Solirubrobacterales</taxon>
        <taxon>Conexibacteraceae</taxon>
        <taxon>Conexibacter</taxon>
    </lineage>
</organism>
<keyword evidence="1" id="KW-0732">Signal</keyword>
<reference evidence="3" key="2">
    <citation type="submission" date="2010-01" db="EMBL/GenBank/DDBJ databases">
        <title>The complete genome of Conexibacter woesei DSM 14684.</title>
        <authorList>
            <consortium name="US DOE Joint Genome Institute (JGI-PGF)"/>
            <person name="Lucas S."/>
            <person name="Copeland A."/>
            <person name="Lapidus A."/>
            <person name="Glavina del Rio T."/>
            <person name="Dalin E."/>
            <person name="Tice H."/>
            <person name="Bruce D."/>
            <person name="Goodwin L."/>
            <person name="Pitluck S."/>
            <person name="Kyrpides N."/>
            <person name="Mavromatis K."/>
            <person name="Ivanova N."/>
            <person name="Mikhailova N."/>
            <person name="Chertkov O."/>
            <person name="Brettin T."/>
            <person name="Detter J.C."/>
            <person name="Han C."/>
            <person name="Larimer F."/>
            <person name="Land M."/>
            <person name="Hauser L."/>
            <person name="Markowitz V."/>
            <person name="Cheng J.-F."/>
            <person name="Hugenholtz P."/>
            <person name="Woyke T."/>
            <person name="Wu D."/>
            <person name="Pukall R."/>
            <person name="Steenblock K."/>
            <person name="Schneider S."/>
            <person name="Klenk H.-P."/>
            <person name="Eisen J.A."/>
        </authorList>
    </citation>
    <scope>NUCLEOTIDE SEQUENCE [LARGE SCALE GENOMIC DNA]</scope>
    <source>
        <strain evidence="3">DSM 14684 / CIP 108061 / JCM 11494 / NBRC 100937 / ID131577</strain>
    </source>
</reference>
<dbReference type="PROSITE" id="PS51257">
    <property type="entry name" value="PROKAR_LIPOPROTEIN"/>
    <property type="match status" value="1"/>
</dbReference>